<dbReference type="EMBL" id="JANPWB010000008">
    <property type="protein sequence ID" value="KAJ1160230.1"/>
    <property type="molecule type" value="Genomic_DNA"/>
</dbReference>
<name>A0AAV7S7U1_PLEWA</name>
<dbReference type="Proteomes" id="UP001066276">
    <property type="component" value="Chromosome 4_2"/>
</dbReference>
<reference evidence="1" key="1">
    <citation type="journal article" date="2022" name="bioRxiv">
        <title>Sequencing and chromosome-scale assembly of the giantPleurodeles waltlgenome.</title>
        <authorList>
            <person name="Brown T."/>
            <person name="Elewa A."/>
            <person name="Iarovenko S."/>
            <person name="Subramanian E."/>
            <person name="Araus A.J."/>
            <person name="Petzold A."/>
            <person name="Susuki M."/>
            <person name="Suzuki K.-i.T."/>
            <person name="Hayashi T."/>
            <person name="Toyoda A."/>
            <person name="Oliveira C."/>
            <person name="Osipova E."/>
            <person name="Leigh N.D."/>
            <person name="Simon A."/>
            <person name="Yun M.H."/>
        </authorList>
    </citation>
    <scope>NUCLEOTIDE SEQUENCE</scope>
    <source>
        <strain evidence="1">20211129_DDA</strain>
        <tissue evidence="1">Liver</tissue>
    </source>
</reference>
<organism evidence="1 2">
    <name type="scientific">Pleurodeles waltl</name>
    <name type="common">Iberian ribbed newt</name>
    <dbReference type="NCBI Taxonomy" id="8319"/>
    <lineage>
        <taxon>Eukaryota</taxon>
        <taxon>Metazoa</taxon>
        <taxon>Chordata</taxon>
        <taxon>Craniata</taxon>
        <taxon>Vertebrata</taxon>
        <taxon>Euteleostomi</taxon>
        <taxon>Amphibia</taxon>
        <taxon>Batrachia</taxon>
        <taxon>Caudata</taxon>
        <taxon>Salamandroidea</taxon>
        <taxon>Salamandridae</taxon>
        <taxon>Pleurodelinae</taxon>
        <taxon>Pleurodeles</taxon>
    </lineage>
</organism>
<evidence type="ECO:0000313" key="2">
    <source>
        <dbReference type="Proteomes" id="UP001066276"/>
    </source>
</evidence>
<comment type="caution">
    <text evidence="1">The sequence shown here is derived from an EMBL/GenBank/DDBJ whole genome shotgun (WGS) entry which is preliminary data.</text>
</comment>
<protein>
    <submittedName>
        <fullName evidence="1">Uncharacterized protein</fullName>
    </submittedName>
</protein>
<sequence>MEAWGAPDAAGGPIKWTDVSADWRGVAWLCLLRWPLTRRAAEGEKEPAARVHTWATSGRLTAGVEYRSVLQLPECGCCGGGGAALPCLLPEW</sequence>
<keyword evidence="2" id="KW-1185">Reference proteome</keyword>
<evidence type="ECO:0000313" key="1">
    <source>
        <dbReference type="EMBL" id="KAJ1160230.1"/>
    </source>
</evidence>
<gene>
    <name evidence="1" type="ORF">NDU88_000732</name>
</gene>
<accession>A0AAV7S7U1</accession>
<dbReference type="AlphaFoldDB" id="A0AAV7S7U1"/>
<proteinExistence type="predicted"/>